<reference evidence="1" key="2">
    <citation type="journal article" date="2020" name="Nat. Commun.">
        <title>Large-scale genome sequencing of mycorrhizal fungi provides insights into the early evolution of symbiotic traits.</title>
        <authorList>
            <person name="Miyauchi S."/>
            <person name="Kiss E."/>
            <person name="Kuo A."/>
            <person name="Drula E."/>
            <person name="Kohler A."/>
            <person name="Sanchez-Garcia M."/>
            <person name="Morin E."/>
            <person name="Andreopoulos B."/>
            <person name="Barry K.W."/>
            <person name="Bonito G."/>
            <person name="Buee M."/>
            <person name="Carver A."/>
            <person name="Chen C."/>
            <person name="Cichocki N."/>
            <person name="Clum A."/>
            <person name="Culley D."/>
            <person name="Crous P.W."/>
            <person name="Fauchery L."/>
            <person name="Girlanda M."/>
            <person name="Hayes R.D."/>
            <person name="Keri Z."/>
            <person name="LaButti K."/>
            <person name="Lipzen A."/>
            <person name="Lombard V."/>
            <person name="Magnuson J."/>
            <person name="Maillard F."/>
            <person name="Murat C."/>
            <person name="Nolan M."/>
            <person name="Ohm R.A."/>
            <person name="Pangilinan J."/>
            <person name="Pereira M.F."/>
            <person name="Perotto S."/>
            <person name="Peter M."/>
            <person name="Pfister S."/>
            <person name="Riley R."/>
            <person name="Sitrit Y."/>
            <person name="Stielow J.B."/>
            <person name="Szollosi G."/>
            <person name="Zifcakova L."/>
            <person name="Stursova M."/>
            <person name="Spatafora J.W."/>
            <person name="Tedersoo L."/>
            <person name="Vaario L.M."/>
            <person name="Yamada A."/>
            <person name="Yan M."/>
            <person name="Wang P."/>
            <person name="Xu J."/>
            <person name="Bruns T."/>
            <person name="Baldrian P."/>
            <person name="Vilgalys R."/>
            <person name="Dunand C."/>
            <person name="Henrissat B."/>
            <person name="Grigoriev I.V."/>
            <person name="Hibbett D."/>
            <person name="Nagy L.G."/>
            <person name="Martin F.M."/>
        </authorList>
    </citation>
    <scope>NUCLEOTIDE SEQUENCE</scope>
    <source>
        <strain evidence="1">P2</strain>
    </source>
</reference>
<evidence type="ECO:0000313" key="1">
    <source>
        <dbReference type="EMBL" id="KAF9650408.1"/>
    </source>
</evidence>
<gene>
    <name evidence="1" type="ORF">BDM02DRAFT_3222101</name>
</gene>
<evidence type="ECO:0000313" key="2">
    <source>
        <dbReference type="Proteomes" id="UP000886501"/>
    </source>
</evidence>
<keyword evidence="2" id="KW-1185">Reference proteome</keyword>
<reference evidence="1" key="1">
    <citation type="submission" date="2019-10" db="EMBL/GenBank/DDBJ databases">
        <authorList>
            <consortium name="DOE Joint Genome Institute"/>
            <person name="Kuo A."/>
            <person name="Miyauchi S."/>
            <person name="Kiss E."/>
            <person name="Drula E."/>
            <person name="Kohler A."/>
            <person name="Sanchez-Garcia M."/>
            <person name="Andreopoulos B."/>
            <person name="Barry K.W."/>
            <person name="Bonito G."/>
            <person name="Buee M."/>
            <person name="Carver A."/>
            <person name="Chen C."/>
            <person name="Cichocki N."/>
            <person name="Clum A."/>
            <person name="Culley D."/>
            <person name="Crous P.W."/>
            <person name="Fauchery L."/>
            <person name="Girlanda M."/>
            <person name="Hayes R."/>
            <person name="Keri Z."/>
            <person name="Labutti K."/>
            <person name="Lipzen A."/>
            <person name="Lombard V."/>
            <person name="Magnuson J."/>
            <person name="Maillard F."/>
            <person name="Morin E."/>
            <person name="Murat C."/>
            <person name="Nolan M."/>
            <person name="Ohm R."/>
            <person name="Pangilinan J."/>
            <person name="Pereira M."/>
            <person name="Perotto S."/>
            <person name="Peter M."/>
            <person name="Riley R."/>
            <person name="Sitrit Y."/>
            <person name="Stielow B."/>
            <person name="Szollosi G."/>
            <person name="Zifcakova L."/>
            <person name="Stursova M."/>
            <person name="Spatafora J.W."/>
            <person name="Tedersoo L."/>
            <person name="Vaario L.-M."/>
            <person name="Yamada A."/>
            <person name="Yan M."/>
            <person name="Wang P."/>
            <person name="Xu J."/>
            <person name="Bruns T."/>
            <person name="Baldrian P."/>
            <person name="Vilgalys R."/>
            <person name="Henrissat B."/>
            <person name="Grigoriev I.V."/>
            <person name="Hibbett D."/>
            <person name="Nagy L.G."/>
            <person name="Martin F.M."/>
        </authorList>
    </citation>
    <scope>NUCLEOTIDE SEQUENCE</scope>
    <source>
        <strain evidence="1">P2</strain>
    </source>
</reference>
<protein>
    <submittedName>
        <fullName evidence="1">Uncharacterized protein</fullName>
    </submittedName>
</protein>
<name>A0ACB6ZM53_THEGA</name>
<organism evidence="1 2">
    <name type="scientific">Thelephora ganbajun</name>
    <name type="common">Ganba fungus</name>
    <dbReference type="NCBI Taxonomy" id="370292"/>
    <lineage>
        <taxon>Eukaryota</taxon>
        <taxon>Fungi</taxon>
        <taxon>Dikarya</taxon>
        <taxon>Basidiomycota</taxon>
        <taxon>Agaricomycotina</taxon>
        <taxon>Agaricomycetes</taxon>
        <taxon>Thelephorales</taxon>
        <taxon>Thelephoraceae</taxon>
        <taxon>Thelephora</taxon>
    </lineage>
</organism>
<accession>A0ACB6ZM53</accession>
<sequence>MARLRRDTQDSPATQYPPSLTTQPTLRIVASGTLFLTHTLELPTHPAPSTVHRAKSVAKSRGGAASACLSILAQFPGVDAKLVASLSNNDEGKMIIDQLEREGVSTRYCKIWEGASVPTAWVLHAADTDQQTIINHNPLPDITHEEFVTILGPLLIPENYAHLVPSPNSPPVINPPFPSNNTNAPFEWLHFEGRSVKTTLNNVVGIDGLARERKWRDRCVFSVDVGRKARQGVQALMPHADVIFVNVHYAKAHSPAHAATPRSYLLSLAASSSVAPHVLLIAYWGNKQGAAVLSLPTKEYFQSSGWVRPPTHRATSKTPNNRPRSVTSDSVFWADGGVDHSSSSNFSLTGNSRDSGTDPVSSSYDHDHEEDNDSEGTETGDNVTQEDEDVIDEIGAQEAFIAGMIFALTRKILPGEPYTPRLSASVHSMNEEKGKWRLEECLKFATELAGRKATRRGWDGLAKEMSRAGWFDG</sequence>
<comment type="caution">
    <text evidence="1">The sequence shown here is derived from an EMBL/GenBank/DDBJ whole genome shotgun (WGS) entry which is preliminary data.</text>
</comment>
<dbReference type="Proteomes" id="UP000886501">
    <property type="component" value="Unassembled WGS sequence"/>
</dbReference>
<dbReference type="EMBL" id="MU117985">
    <property type="protein sequence ID" value="KAF9650408.1"/>
    <property type="molecule type" value="Genomic_DNA"/>
</dbReference>
<proteinExistence type="predicted"/>